<dbReference type="PANTHER" id="PTHR13449">
    <property type="entry name" value="INTEGRAL MEMBRANE PROTEIN GPR177"/>
    <property type="match status" value="1"/>
</dbReference>
<evidence type="ECO:0000313" key="14">
    <source>
        <dbReference type="EMBL" id="KAI1714371.1"/>
    </source>
</evidence>
<evidence type="ECO:0000256" key="7">
    <source>
        <dbReference type="ARBA" id="ARBA00022989"/>
    </source>
</evidence>
<keyword evidence="7 11" id="KW-1133">Transmembrane helix</keyword>
<keyword evidence="4" id="KW-0217">Developmental protein</keyword>
<dbReference type="GO" id="GO:0000139">
    <property type="term" value="C:Golgi membrane"/>
    <property type="evidence" value="ECO:0007669"/>
    <property type="project" value="UniProtKB-SubCell"/>
</dbReference>
<gene>
    <name evidence="14" type="ORF">DdX_08466</name>
</gene>
<dbReference type="AlphaFoldDB" id="A0AAD4N220"/>
<feature type="transmembrane region" description="Helical" evidence="11">
    <location>
        <begin position="344"/>
        <end position="363"/>
    </location>
</feature>
<evidence type="ECO:0000259" key="12">
    <source>
        <dbReference type="Pfam" id="PF06664"/>
    </source>
</evidence>
<feature type="transmembrane region" description="Helical" evidence="11">
    <location>
        <begin position="383"/>
        <end position="403"/>
    </location>
</feature>
<comment type="similarity">
    <text evidence="3">Belongs to the wntless family.</text>
</comment>
<evidence type="ECO:0000259" key="13">
    <source>
        <dbReference type="Pfam" id="PF21883"/>
    </source>
</evidence>
<keyword evidence="8" id="KW-0333">Golgi apparatus</keyword>
<dbReference type="GO" id="GO:0061355">
    <property type="term" value="P:Wnt protein secretion"/>
    <property type="evidence" value="ECO:0007669"/>
    <property type="project" value="TreeGrafter"/>
</dbReference>
<organism evidence="14 15">
    <name type="scientific">Ditylenchus destructor</name>
    <dbReference type="NCBI Taxonomy" id="166010"/>
    <lineage>
        <taxon>Eukaryota</taxon>
        <taxon>Metazoa</taxon>
        <taxon>Ecdysozoa</taxon>
        <taxon>Nematoda</taxon>
        <taxon>Chromadorea</taxon>
        <taxon>Rhabditida</taxon>
        <taxon>Tylenchina</taxon>
        <taxon>Tylenchomorpha</taxon>
        <taxon>Sphaerularioidea</taxon>
        <taxon>Anguinidae</taxon>
        <taxon>Anguininae</taxon>
        <taxon>Ditylenchus</taxon>
    </lineage>
</organism>
<accession>A0AAD4N220</accession>
<dbReference type="GO" id="GO:0016055">
    <property type="term" value="P:Wnt signaling pathway"/>
    <property type="evidence" value="ECO:0007669"/>
    <property type="project" value="UniProtKB-KW"/>
</dbReference>
<proteinExistence type="inferred from homology"/>
<evidence type="ECO:0000256" key="9">
    <source>
        <dbReference type="ARBA" id="ARBA00023136"/>
    </source>
</evidence>
<feature type="transmembrane region" description="Helical" evidence="11">
    <location>
        <begin position="493"/>
        <end position="512"/>
    </location>
</feature>
<name>A0AAD4N220_9BILA</name>
<dbReference type="GO" id="GO:0006886">
    <property type="term" value="P:intracellular protein transport"/>
    <property type="evidence" value="ECO:0007669"/>
    <property type="project" value="TreeGrafter"/>
</dbReference>
<sequence>MSGAVIENLSNRKLFSILASLLVAQVLFFALGAVFSPDPSSSMEFLMSKCKDKNAGRNDEWFHLRPKKCEFIESLDNFKSVDEHARDIVFVAQMPHARDGVNLEYSSWFQFLIGFLEVEIEYRSNVEMAEKIPMEMEIRMAYRKQDDPVDQWTEFISTSVKRTLECNIDKHRKLEGYTYNCSAIDLFELGSNNYPFYLLNIRLPVNKTRCRSDPNAPNCAIGPINDLRLIAVHQNGGFTLIWLWLKTVVCPFVIAATWWYYNRVQALNRPKLLIEKAILALGCTLIILDLPIEWFSIWFRIPALLLISDIRQGLFYSILFSFWLIFAGEHLIDDQTRNSLKNYWRNLSFVGTASLVLLAYDLAERGRQLIDPFFSIWASDRGSFWAKLSIYVAAIAIFCYFVFLSFRIRQVWTTITRKRSAQLYAMSKTRRLKVEAIIYRFKFLMILTMVCAALTITSYLMQQYDEGHMPDDEVFQENGSLVSYASSWFTNSASAFFTGTFGMWNIYVILLLSMYAPSHKHYANAHVLEDENEDLMDPSSNTESTSMTTFFKSSTD</sequence>
<dbReference type="Proteomes" id="UP001201812">
    <property type="component" value="Unassembled WGS sequence"/>
</dbReference>
<evidence type="ECO:0000256" key="5">
    <source>
        <dbReference type="ARBA" id="ARBA00022687"/>
    </source>
</evidence>
<dbReference type="EMBL" id="JAKKPZ010000013">
    <property type="protein sequence ID" value="KAI1714371.1"/>
    <property type="molecule type" value="Genomic_DNA"/>
</dbReference>
<dbReference type="GO" id="GO:0010008">
    <property type="term" value="C:endosome membrane"/>
    <property type="evidence" value="ECO:0007669"/>
    <property type="project" value="UniProtKB-SubCell"/>
</dbReference>
<dbReference type="Pfam" id="PF21883">
    <property type="entry name" value="WLS_GOLD"/>
    <property type="match status" value="1"/>
</dbReference>
<dbReference type="InterPro" id="IPR053936">
    <property type="entry name" value="WLS_GOLD"/>
</dbReference>
<feature type="transmembrane region" description="Helical" evidence="11">
    <location>
        <begin position="314"/>
        <end position="332"/>
    </location>
</feature>
<feature type="transmembrane region" description="Helical" evidence="11">
    <location>
        <begin position="241"/>
        <end position="261"/>
    </location>
</feature>
<evidence type="ECO:0000256" key="11">
    <source>
        <dbReference type="SAM" id="Phobius"/>
    </source>
</evidence>
<evidence type="ECO:0000256" key="1">
    <source>
        <dbReference type="ARBA" id="ARBA00004337"/>
    </source>
</evidence>
<evidence type="ECO:0000313" key="15">
    <source>
        <dbReference type="Proteomes" id="UP001201812"/>
    </source>
</evidence>
<evidence type="ECO:0000256" key="8">
    <source>
        <dbReference type="ARBA" id="ARBA00023034"/>
    </source>
</evidence>
<keyword evidence="15" id="KW-1185">Reference proteome</keyword>
<evidence type="ECO:0000256" key="10">
    <source>
        <dbReference type="SAM" id="MobiDB-lite"/>
    </source>
</evidence>
<keyword evidence="5" id="KW-0879">Wnt signaling pathway</keyword>
<feature type="transmembrane region" description="Helical" evidence="11">
    <location>
        <begin position="437"/>
        <end position="461"/>
    </location>
</feature>
<dbReference type="Pfam" id="PF06664">
    <property type="entry name" value="WLS-like_TM"/>
    <property type="match status" value="1"/>
</dbReference>
<feature type="compositionally biased region" description="Low complexity" evidence="10">
    <location>
        <begin position="542"/>
        <end position="556"/>
    </location>
</feature>
<feature type="domain" description="Wntless GOLD" evidence="13">
    <location>
        <begin position="49"/>
        <end position="234"/>
    </location>
</feature>
<feature type="region of interest" description="Disordered" evidence="10">
    <location>
        <begin position="534"/>
        <end position="556"/>
    </location>
</feature>
<keyword evidence="9 11" id="KW-0472">Membrane</keyword>
<reference evidence="14" key="1">
    <citation type="submission" date="2022-01" db="EMBL/GenBank/DDBJ databases">
        <title>Genome Sequence Resource for Two Populations of Ditylenchus destructor, the Migratory Endoparasitic Phytonematode.</title>
        <authorList>
            <person name="Zhang H."/>
            <person name="Lin R."/>
            <person name="Xie B."/>
        </authorList>
    </citation>
    <scope>NUCLEOTIDE SEQUENCE</scope>
    <source>
        <strain evidence="14">BazhouSP</strain>
    </source>
</reference>
<feature type="transmembrane region" description="Helical" evidence="11">
    <location>
        <begin position="273"/>
        <end position="294"/>
    </location>
</feature>
<dbReference type="PANTHER" id="PTHR13449:SF2">
    <property type="entry name" value="PROTEIN WNTLESS HOMOLOG"/>
    <property type="match status" value="1"/>
</dbReference>
<evidence type="ECO:0000256" key="2">
    <source>
        <dbReference type="ARBA" id="ARBA00004653"/>
    </source>
</evidence>
<comment type="subcellular location">
    <subcellularLocation>
        <location evidence="1">Endosome membrane</location>
        <topology evidence="1">Multi-pass membrane protein</topology>
    </subcellularLocation>
    <subcellularLocation>
        <location evidence="2">Golgi apparatus membrane</location>
        <topology evidence="2">Multi-pass membrane protein</topology>
    </subcellularLocation>
</comment>
<protein>
    <submittedName>
        <fullName evidence="14">Wnt-binding factor required for wnt secretion domain-containing protein</fullName>
    </submittedName>
</protein>
<keyword evidence="6 11" id="KW-0812">Transmembrane</keyword>
<evidence type="ECO:0000256" key="3">
    <source>
        <dbReference type="ARBA" id="ARBA00008148"/>
    </source>
</evidence>
<dbReference type="GO" id="GO:0017147">
    <property type="term" value="F:Wnt-protein binding"/>
    <property type="evidence" value="ECO:0007669"/>
    <property type="project" value="InterPro"/>
</dbReference>
<dbReference type="InterPro" id="IPR009551">
    <property type="entry name" value="Wntless"/>
</dbReference>
<dbReference type="InterPro" id="IPR047843">
    <property type="entry name" value="WLS-like_TM"/>
</dbReference>
<evidence type="ECO:0000256" key="4">
    <source>
        <dbReference type="ARBA" id="ARBA00022473"/>
    </source>
</evidence>
<evidence type="ECO:0000256" key="6">
    <source>
        <dbReference type="ARBA" id="ARBA00022692"/>
    </source>
</evidence>
<feature type="domain" description="Wntless-like transmembrane" evidence="12">
    <location>
        <begin position="235"/>
        <end position="519"/>
    </location>
</feature>
<comment type="caution">
    <text evidence="14">The sequence shown here is derived from an EMBL/GenBank/DDBJ whole genome shotgun (WGS) entry which is preliminary data.</text>
</comment>